<evidence type="ECO:0000313" key="6">
    <source>
        <dbReference type="Proteomes" id="UP000654075"/>
    </source>
</evidence>
<protein>
    <recommendedName>
        <fullName evidence="4">PPM-type phosphatase domain-containing protein</fullName>
    </recommendedName>
</protein>
<dbReference type="GO" id="GO:0004722">
    <property type="term" value="F:protein serine/threonine phosphatase activity"/>
    <property type="evidence" value="ECO:0007669"/>
    <property type="project" value="TreeGrafter"/>
</dbReference>
<feature type="region of interest" description="Disordered" evidence="3">
    <location>
        <begin position="1"/>
        <end position="290"/>
    </location>
</feature>
<dbReference type="EMBL" id="CAJNNV010025017">
    <property type="protein sequence ID" value="CAE8611316.1"/>
    <property type="molecule type" value="Genomic_DNA"/>
</dbReference>
<dbReference type="InterPro" id="IPR011990">
    <property type="entry name" value="TPR-like_helical_dom_sf"/>
</dbReference>
<dbReference type="InterPro" id="IPR002885">
    <property type="entry name" value="PPR_rpt"/>
</dbReference>
<feature type="domain" description="PPM-type phosphatase" evidence="4">
    <location>
        <begin position="432"/>
        <end position="700"/>
    </location>
</feature>
<evidence type="ECO:0000259" key="4">
    <source>
        <dbReference type="PROSITE" id="PS51746"/>
    </source>
</evidence>
<dbReference type="Gene3D" id="3.60.40.10">
    <property type="entry name" value="PPM-type phosphatase domain"/>
    <property type="match status" value="1"/>
</dbReference>
<accession>A0A813FEV6</accession>
<dbReference type="Gene3D" id="1.25.40.10">
    <property type="entry name" value="Tetratricopeptide repeat domain"/>
    <property type="match status" value="1"/>
</dbReference>
<organism evidence="5 6">
    <name type="scientific">Polarella glacialis</name>
    <name type="common">Dinoflagellate</name>
    <dbReference type="NCBI Taxonomy" id="89957"/>
    <lineage>
        <taxon>Eukaryota</taxon>
        <taxon>Sar</taxon>
        <taxon>Alveolata</taxon>
        <taxon>Dinophyceae</taxon>
        <taxon>Suessiales</taxon>
        <taxon>Suessiaceae</taxon>
        <taxon>Polarella</taxon>
    </lineage>
</organism>
<name>A0A813FEV6_POLGL</name>
<dbReference type="InterPro" id="IPR036457">
    <property type="entry name" value="PPM-type-like_dom_sf"/>
</dbReference>
<sequence>MASDWMPMSARPPPSTSRGPYGGYSAAGPPGSSGQFTPGGPGKCLSPQMTHRQPGPPPMGRLPTPSRSMAATARNQMGHATDRSHQSGGHSSFVPPVGHATPRVAPPRQQQPPSPMHMGMRASFGGGATPGSPEMYPRQMGGPPGAAQRGGGPSPTPSFVPPPFPGHRSGAASASVPAAGPPRHEPRRQASAAVPAGRPNGYGQPPMAEAWAAPVGRLGQPQYLGPSQTPFNSPPLPGREPAQQQGYGGGGNAGNRGSMSWAPPPLNGGQMPAANNRSWAPPMRDEQGPIQDLRPHEFPQCASMVVPQGGQGLAPCQSWLAPPPGQNGHMQGFAPCQTMIATPCQDGLPQCQSMLVPQGAQGLEQCQSMLIPQGAQGLAQCQSMLVTQGGAQGFAQCQSMVAPAADYMAWMQQQNGGPRAQAAESYGPLRFASASYSKQHPAKTNTGIPNADAILEGLDYLGVADGVSGVFHLGLPPEALPWELLRSCGKKLFSGASSPAELKRGKDSGTWLINLIQEAYDNTEAYGATTLLVAALRDQNLITACLGDSAMIVFRPSSLQPLQLRSIFKTEPGRYDARRPIQIQRLHGGGFSVAGAHQVIQGAMVSTTPVQPGDFLVLGSDGLFDNIGDADIGQVIERCCAQASGRSPKQDVSAVLELAAKQLVDLAISRVKLDRNPADVAAGEVPANNADDTTALVAMVQAEALPPQAQVVGELTYGMFQAGDRFSRDVYTAKKKKRGLLASTCEGPSCELPAASLCGDFLVEDLPPLTTVWALGHPKMHASIKERRKSAFRQEGLGCWKPKHLSVGVMASACAVFILTTMLFTAQAGETQAAALAMAAVGCGRALIPVVELARAVDATASPSCCCACAWLSPFVSGLEVFAWRAPSDAAGQCSGLGSQNTSDQQHQYQGLHYTEVEHAEHPDKAAAIQSPAANSEQFDALNNLAERGDVAGAEAIFAELVRDTPLNKQTVLFNTVLKACANSGSARKAAEWHEAMREQGVRVNEKTFGKLIEASAKRGDFDTAREWYTRLTLSAVFPFLADLASFAFVNSELVAKVMDAAAQEAGLEPTEYTFGTGALTRRSIAAQTTALKFTATSSDAGIFRVTSNHPRAIKGTIDNCKDG</sequence>
<dbReference type="PANTHER" id="PTHR12320">
    <property type="entry name" value="PROTEIN PHOSPHATASE 2C"/>
    <property type="match status" value="1"/>
</dbReference>
<feature type="compositionally biased region" description="Gly residues" evidence="3">
    <location>
        <begin position="142"/>
        <end position="153"/>
    </location>
</feature>
<gene>
    <name evidence="5" type="ORF">PGLA1383_LOCUS29120</name>
</gene>
<feature type="compositionally biased region" description="Low complexity" evidence="3">
    <location>
        <begin position="169"/>
        <end position="178"/>
    </location>
</feature>
<dbReference type="SMART" id="SM00332">
    <property type="entry name" value="PP2Cc"/>
    <property type="match status" value="1"/>
</dbReference>
<comment type="caution">
    <text evidence="5">The sequence shown here is derived from an EMBL/GenBank/DDBJ whole genome shotgun (WGS) entry which is preliminary data.</text>
</comment>
<dbReference type="NCBIfam" id="TIGR00756">
    <property type="entry name" value="PPR"/>
    <property type="match status" value="1"/>
</dbReference>
<keyword evidence="6" id="KW-1185">Reference proteome</keyword>
<dbReference type="InterPro" id="IPR039123">
    <property type="entry name" value="PPTC7"/>
</dbReference>
<reference evidence="5" key="1">
    <citation type="submission" date="2021-02" db="EMBL/GenBank/DDBJ databases">
        <authorList>
            <person name="Dougan E. K."/>
            <person name="Rhodes N."/>
            <person name="Thang M."/>
            <person name="Chan C."/>
        </authorList>
    </citation>
    <scope>NUCLEOTIDE SEQUENCE</scope>
</reference>
<proteinExistence type="predicted"/>
<dbReference type="OrthoDB" id="433907at2759"/>
<evidence type="ECO:0000313" key="5">
    <source>
        <dbReference type="EMBL" id="CAE8611316.1"/>
    </source>
</evidence>
<dbReference type="Pfam" id="PF17177">
    <property type="entry name" value="PPR_long"/>
    <property type="match status" value="1"/>
</dbReference>
<feature type="compositionally biased region" description="Pro residues" evidence="3">
    <location>
        <begin position="154"/>
        <end position="165"/>
    </location>
</feature>
<dbReference type="InterPro" id="IPR033443">
    <property type="entry name" value="PROP1-like_PPR_dom"/>
</dbReference>
<evidence type="ECO:0000256" key="1">
    <source>
        <dbReference type="ARBA" id="ARBA00022737"/>
    </source>
</evidence>
<dbReference type="PROSITE" id="PS51375">
    <property type="entry name" value="PPR"/>
    <property type="match status" value="1"/>
</dbReference>
<feature type="compositionally biased region" description="Low complexity" evidence="3">
    <location>
        <begin position="23"/>
        <end position="34"/>
    </location>
</feature>
<dbReference type="SUPFAM" id="SSF81606">
    <property type="entry name" value="PP2C-like"/>
    <property type="match status" value="1"/>
</dbReference>
<dbReference type="PANTHER" id="PTHR12320:SF1">
    <property type="entry name" value="PROTEIN PHOSPHATASE PTC7 HOMOLOG"/>
    <property type="match status" value="1"/>
</dbReference>
<feature type="compositionally biased region" description="Polar residues" evidence="3">
    <location>
        <begin position="66"/>
        <end position="75"/>
    </location>
</feature>
<feature type="repeat" description="PPR" evidence="2">
    <location>
        <begin position="970"/>
        <end position="1004"/>
    </location>
</feature>
<dbReference type="AlphaFoldDB" id="A0A813FEV6"/>
<dbReference type="Proteomes" id="UP000654075">
    <property type="component" value="Unassembled WGS sequence"/>
</dbReference>
<dbReference type="PROSITE" id="PS51746">
    <property type="entry name" value="PPM_2"/>
    <property type="match status" value="1"/>
</dbReference>
<dbReference type="InterPro" id="IPR001932">
    <property type="entry name" value="PPM-type_phosphatase-like_dom"/>
</dbReference>
<keyword evidence="1" id="KW-0677">Repeat</keyword>
<evidence type="ECO:0000256" key="2">
    <source>
        <dbReference type="PROSITE-ProRule" id="PRU00708"/>
    </source>
</evidence>
<evidence type="ECO:0000256" key="3">
    <source>
        <dbReference type="SAM" id="MobiDB-lite"/>
    </source>
</evidence>